<dbReference type="RefSeq" id="WP_123066424.1">
    <property type="nucleotide sequence ID" value="NZ_RIAS01000016.1"/>
</dbReference>
<dbReference type="InterPro" id="IPR021223">
    <property type="entry name" value="AbiGi"/>
</dbReference>
<evidence type="ECO:0000313" key="1">
    <source>
        <dbReference type="EMBL" id="KAA8786733.1"/>
    </source>
</evidence>
<sequence>MTELQYLKKTLQKKALIPRYYEEDISYLSITGYDRIAFPMKCFCDIHLNKLAPHMEFYGYYGIGITKIWGMFQGIQPIQYINRDSYLAKDFFTIFFEAIHSDEENEL</sequence>
<accession>A0A5M9WZE4</accession>
<evidence type="ECO:0000313" key="2">
    <source>
        <dbReference type="Proteomes" id="UP000323664"/>
    </source>
</evidence>
<dbReference type="Pfam" id="PF10899">
    <property type="entry name" value="AbiGi"/>
    <property type="match status" value="1"/>
</dbReference>
<dbReference type="EMBL" id="RIAS01000016">
    <property type="protein sequence ID" value="KAA8786733.1"/>
    <property type="molecule type" value="Genomic_DNA"/>
</dbReference>
<dbReference type="Proteomes" id="UP000323664">
    <property type="component" value="Unassembled WGS sequence"/>
</dbReference>
<comment type="caution">
    <text evidence="1">The sequence shown here is derived from an EMBL/GenBank/DDBJ whole genome shotgun (WGS) entry which is preliminary data.</text>
</comment>
<protein>
    <submittedName>
        <fullName evidence="1">Uncharacterized protein</fullName>
    </submittedName>
</protein>
<gene>
    <name evidence="1" type="ORF">EC604_23170</name>
</gene>
<reference evidence="1 2" key="1">
    <citation type="journal article" date="2019" name="J. Ind. Microbiol. Biotechnol.">
        <title>Paenibacillus amylolyticus 27C64 has a diverse set of carbohydrate-active enzymes and complete pectin deconstruction system.</title>
        <authorList>
            <person name="Keggi C."/>
            <person name="Doran-Peterson J."/>
        </authorList>
    </citation>
    <scope>NUCLEOTIDE SEQUENCE [LARGE SCALE GENOMIC DNA]</scope>
    <source>
        <strain evidence="1 2">27C64</strain>
    </source>
</reference>
<proteinExistence type="predicted"/>
<name>A0A5M9WZE4_PAEAM</name>
<organism evidence="1 2">
    <name type="scientific">Paenibacillus amylolyticus</name>
    <dbReference type="NCBI Taxonomy" id="1451"/>
    <lineage>
        <taxon>Bacteria</taxon>
        <taxon>Bacillati</taxon>
        <taxon>Bacillota</taxon>
        <taxon>Bacilli</taxon>
        <taxon>Bacillales</taxon>
        <taxon>Paenibacillaceae</taxon>
        <taxon>Paenibacillus</taxon>
    </lineage>
</organism>
<dbReference type="AlphaFoldDB" id="A0A5M9WZE4"/>
<dbReference type="OrthoDB" id="680500at2"/>